<evidence type="ECO:0000259" key="1">
    <source>
        <dbReference type="Pfam" id="PF14681"/>
    </source>
</evidence>
<keyword evidence="2" id="KW-0808">Transferase</keyword>
<dbReference type="InterPro" id="IPR000836">
    <property type="entry name" value="PRTase_dom"/>
</dbReference>
<dbReference type="Proteomes" id="UP000030445">
    <property type="component" value="Unassembled WGS sequence"/>
</dbReference>
<dbReference type="InterPro" id="IPR029057">
    <property type="entry name" value="PRTase-like"/>
</dbReference>
<protein>
    <submittedName>
        <fullName evidence="2">Uracil phosphoribosyltransferase</fullName>
        <ecNumber evidence="2">2.4.2.9</ecNumber>
    </submittedName>
</protein>
<gene>
    <name evidence="2" type="ORF">EU96_0428</name>
</gene>
<dbReference type="EMBL" id="JNAM01000005">
    <property type="protein sequence ID" value="KGF98465.1"/>
    <property type="molecule type" value="Genomic_DNA"/>
</dbReference>
<evidence type="ECO:0000313" key="3">
    <source>
        <dbReference type="Proteomes" id="UP000030445"/>
    </source>
</evidence>
<sequence length="205" mass="23057">MAMSLKVIVPPHPLIKHWLSILREKNTPNILYSTGYEQLGKWLTYEALRNWLPYKKEIVNTDNGDADGFFINNDYPIKVLAMLPEGLSLWFGSKEVIPNSTLSLGELPKTIESNEGVIFYSEQITTKSATLETLIKLKELGVDSNRILLITAICSNKGLNEIAKLFPNQVIYTSCIDEEDEDTKLLVPGIGNPLSRLSTIFQDKN</sequence>
<evidence type="ECO:0000313" key="2">
    <source>
        <dbReference type="EMBL" id="KGF98465.1"/>
    </source>
</evidence>
<reference evidence="3" key="1">
    <citation type="journal article" date="2014" name="Sci. Data">
        <title>Genomes of diverse isolates of the marine cyanobacterium Prochlorococcus.</title>
        <authorList>
            <person name="Biller S."/>
            <person name="Berube P."/>
            <person name="Thompson J."/>
            <person name="Kelly L."/>
            <person name="Roggensack S."/>
            <person name="Awad L."/>
            <person name="Roache-Johnson K."/>
            <person name="Ding H."/>
            <person name="Giovannoni S.J."/>
            <person name="Moore L.R."/>
            <person name="Chisholm S.W."/>
        </authorList>
    </citation>
    <scope>NUCLEOTIDE SEQUENCE [LARGE SCALE GENOMIC DNA]</scope>
    <source>
        <strain evidence="3">MIT 9302</strain>
    </source>
</reference>
<dbReference type="Gene3D" id="3.40.50.2020">
    <property type="match status" value="1"/>
</dbReference>
<proteinExistence type="predicted"/>
<dbReference type="eggNOG" id="COG0035">
    <property type="taxonomic scope" value="Bacteria"/>
</dbReference>
<dbReference type="RefSeq" id="WP_032526057.1">
    <property type="nucleotide sequence ID" value="NZ_CP138951.1"/>
</dbReference>
<dbReference type="AlphaFoldDB" id="A0A0A2AA85"/>
<dbReference type="STRING" id="74545.EU96_0428"/>
<dbReference type="EC" id="2.4.2.9" evidence="2"/>
<feature type="domain" description="Phosphoribosyltransferase" evidence="1">
    <location>
        <begin position="9"/>
        <end position="192"/>
    </location>
</feature>
<dbReference type="Pfam" id="PF14681">
    <property type="entry name" value="UPRTase"/>
    <property type="match status" value="1"/>
</dbReference>
<dbReference type="GO" id="GO:0004845">
    <property type="term" value="F:uracil phosphoribosyltransferase activity"/>
    <property type="evidence" value="ECO:0007669"/>
    <property type="project" value="UniProtKB-EC"/>
</dbReference>
<dbReference type="OrthoDB" id="9781675at2"/>
<name>A0A0A2AA85_PROMR</name>
<organism evidence="2 3">
    <name type="scientific">Prochlorococcus marinus str. MIT 9302</name>
    <dbReference type="NCBI Taxonomy" id="74545"/>
    <lineage>
        <taxon>Bacteria</taxon>
        <taxon>Bacillati</taxon>
        <taxon>Cyanobacteriota</taxon>
        <taxon>Cyanophyceae</taxon>
        <taxon>Synechococcales</taxon>
        <taxon>Prochlorococcaceae</taxon>
        <taxon>Prochlorococcus</taxon>
    </lineage>
</organism>
<comment type="caution">
    <text evidence="2">The sequence shown here is derived from an EMBL/GenBank/DDBJ whole genome shotgun (WGS) entry which is preliminary data.</text>
</comment>
<accession>A0A0A2AA85</accession>
<keyword evidence="2" id="KW-0328">Glycosyltransferase</keyword>
<dbReference type="SUPFAM" id="SSF53271">
    <property type="entry name" value="PRTase-like"/>
    <property type="match status" value="1"/>
</dbReference>